<dbReference type="Pfam" id="PF14559">
    <property type="entry name" value="TPR_19"/>
    <property type="match status" value="1"/>
</dbReference>
<evidence type="ECO:0000259" key="2">
    <source>
        <dbReference type="Pfam" id="PF08241"/>
    </source>
</evidence>
<dbReference type="Pfam" id="PF13432">
    <property type="entry name" value="TPR_16"/>
    <property type="match status" value="1"/>
</dbReference>
<proteinExistence type="predicted"/>
<dbReference type="InterPro" id="IPR052943">
    <property type="entry name" value="TMTC_O-mannosyl-trnsfr"/>
</dbReference>
<dbReference type="Gene3D" id="3.40.50.150">
    <property type="entry name" value="Vaccinia Virus protein VP39"/>
    <property type="match status" value="1"/>
</dbReference>
<dbReference type="PROSITE" id="PS50293">
    <property type="entry name" value="TPR_REGION"/>
    <property type="match status" value="2"/>
</dbReference>
<feature type="repeat" description="TPR" evidence="1">
    <location>
        <begin position="208"/>
        <end position="241"/>
    </location>
</feature>
<feature type="repeat" description="TPR" evidence="1">
    <location>
        <begin position="140"/>
        <end position="173"/>
    </location>
</feature>
<keyword evidence="1" id="KW-0802">TPR repeat</keyword>
<dbReference type="InterPro" id="IPR006597">
    <property type="entry name" value="Sel1-like"/>
</dbReference>
<evidence type="ECO:0000256" key="1">
    <source>
        <dbReference type="PROSITE-ProRule" id="PRU00339"/>
    </source>
</evidence>
<feature type="domain" description="DNA/RNA-binding" evidence="3">
    <location>
        <begin position="91"/>
        <end position="164"/>
    </location>
</feature>
<dbReference type="InterPro" id="IPR019734">
    <property type="entry name" value="TPR_rpt"/>
</dbReference>
<reference evidence="4 5" key="1">
    <citation type="submission" date="2015-11" db="EMBL/GenBank/DDBJ databases">
        <title>Genomic analysis of 38 Legionella species identifies large and diverse effector repertoires.</title>
        <authorList>
            <person name="Burstein D."/>
            <person name="Amaro F."/>
            <person name="Zusman T."/>
            <person name="Lifshitz Z."/>
            <person name="Cohen O."/>
            <person name="Gilbert J.A."/>
            <person name="Pupko T."/>
            <person name="Shuman H.A."/>
            <person name="Segal G."/>
        </authorList>
    </citation>
    <scope>NUCLEOTIDE SEQUENCE [LARGE SCALE GENOMIC DNA]</scope>
    <source>
        <strain evidence="4 5">IMVS3376</strain>
    </source>
</reference>
<dbReference type="AlphaFoldDB" id="A0A0W0ZGZ2"/>
<dbReference type="PANTHER" id="PTHR44809:SF1">
    <property type="entry name" value="PROTEIN O-MANNOSYL-TRANSFERASE TMTC1"/>
    <property type="match status" value="1"/>
</dbReference>
<dbReference type="InterPro" id="IPR029063">
    <property type="entry name" value="SAM-dependent_MTases_sf"/>
</dbReference>
<dbReference type="CDD" id="cd02440">
    <property type="entry name" value="AdoMet_MTases"/>
    <property type="match status" value="1"/>
</dbReference>
<dbReference type="Gene3D" id="1.25.40.10">
    <property type="entry name" value="Tetratricopeptide repeat domain"/>
    <property type="match status" value="5"/>
</dbReference>
<dbReference type="SMART" id="SM00028">
    <property type="entry name" value="TPR"/>
    <property type="match status" value="10"/>
</dbReference>
<dbReference type="STRING" id="947033.Lste_1579"/>
<dbReference type="PATRIC" id="fig|947033.5.peg.1676"/>
<dbReference type="Proteomes" id="UP000054926">
    <property type="component" value="Unassembled WGS sequence"/>
</dbReference>
<dbReference type="Pfam" id="PF13414">
    <property type="entry name" value="TPR_11"/>
    <property type="match status" value="1"/>
</dbReference>
<dbReference type="Pfam" id="PF08241">
    <property type="entry name" value="Methyltransf_11"/>
    <property type="match status" value="1"/>
</dbReference>
<dbReference type="SUPFAM" id="SSF53335">
    <property type="entry name" value="S-adenosyl-L-methionine-dependent methyltransferases"/>
    <property type="match status" value="1"/>
</dbReference>
<dbReference type="InterPro" id="IPR018834">
    <property type="entry name" value="DNA/RNA-bd_Est1-type"/>
</dbReference>
<evidence type="ECO:0000259" key="3">
    <source>
        <dbReference type="Pfam" id="PF10373"/>
    </source>
</evidence>
<name>A0A0W0ZGZ2_9GAMM</name>
<dbReference type="SUPFAM" id="SSF48452">
    <property type="entry name" value="TPR-like"/>
    <property type="match status" value="2"/>
</dbReference>
<feature type="repeat" description="TPR" evidence="1">
    <location>
        <begin position="106"/>
        <end position="139"/>
    </location>
</feature>
<dbReference type="SMART" id="SM00671">
    <property type="entry name" value="SEL1"/>
    <property type="match status" value="4"/>
</dbReference>
<comment type="caution">
    <text evidence="4">The sequence shown here is derived from an EMBL/GenBank/DDBJ whole genome shotgun (WGS) entry which is preliminary data.</text>
</comment>
<dbReference type="Pfam" id="PF10373">
    <property type="entry name" value="EST1_DNA_bind"/>
    <property type="match status" value="1"/>
</dbReference>
<gene>
    <name evidence="4" type="ORF">Lste_1579</name>
</gene>
<dbReference type="GO" id="GO:0008757">
    <property type="term" value="F:S-adenosylmethionine-dependent methyltransferase activity"/>
    <property type="evidence" value="ECO:0007669"/>
    <property type="project" value="InterPro"/>
</dbReference>
<keyword evidence="5" id="KW-1185">Reference proteome</keyword>
<dbReference type="EMBL" id="LNYY01000019">
    <property type="protein sequence ID" value="KTD68421.1"/>
    <property type="molecule type" value="Genomic_DNA"/>
</dbReference>
<dbReference type="PROSITE" id="PS50005">
    <property type="entry name" value="TPR"/>
    <property type="match status" value="7"/>
</dbReference>
<feature type="repeat" description="TPR" evidence="1">
    <location>
        <begin position="72"/>
        <end position="105"/>
    </location>
</feature>
<accession>A0A0W0ZGZ2</accession>
<feature type="repeat" description="TPR" evidence="1">
    <location>
        <begin position="310"/>
        <end position="343"/>
    </location>
</feature>
<organism evidence="4 5">
    <name type="scientific">Legionella steelei</name>
    <dbReference type="NCBI Taxonomy" id="947033"/>
    <lineage>
        <taxon>Bacteria</taxon>
        <taxon>Pseudomonadati</taxon>
        <taxon>Pseudomonadota</taxon>
        <taxon>Gammaproteobacteria</taxon>
        <taxon>Legionellales</taxon>
        <taxon>Legionellaceae</taxon>
        <taxon>Legionella</taxon>
    </lineage>
</organism>
<evidence type="ECO:0000313" key="4">
    <source>
        <dbReference type="EMBL" id="KTD68421.1"/>
    </source>
</evidence>
<dbReference type="PANTHER" id="PTHR44809">
    <property type="match status" value="1"/>
</dbReference>
<evidence type="ECO:0000313" key="5">
    <source>
        <dbReference type="Proteomes" id="UP000054926"/>
    </source>
</evidence>
<sequence>MMDTDALFAQAYKLQYEGHLPQAISLYEQILLQEPKHLNTLHFLGLTYAQLGDMDNAILYLLQALSLSPENASLLNNIANAYKKLHHLDKAIEYYQQAIELKPDYAQAHNNLATVYALQKNYAQALLHYTRAVHAEPDFSAAHFNLGLLLLQNNQLDAAKTQFNNVVSLNPFHTEALFYLGVLHLGKNALAEAEEAFQNVLEQDSKQIEALSNLGVIALKRQQNQLAIDYFSKALALDNENIEARNNLAATFMHHDLFENALMHYDVLLQKDPDNIEYLYNSGVAQMALGHLNEAILLFDHILELENTHTSSLNNLAAIYLKLEQKAKAKEYLERALMINPQDTISAHMLHALNKDKQAATTPEYAHNLFNNYALYYDQHMKGTLNYSIPQHIARVVHQLELPTNSHTLDLGCGTGLTGVVLRELSKHLTGVDIAAKMLAQAKAKEIYDNLVEAELNQFLQQNKATYDLIVAADVLPYFGDLNTLFHSIHQHLKSKGYFIFTTEISMENPWSLETSARFSHHPDYIKELVEQHQFQLVKQEKIPGRIQEQRVLEVMLYILTI</sequence>
<dbReference type="InterPro" id="IPR011990">
    <property type="entry name" value="TPR-like_helical_dom_sf"/>
</dbReference>
<feature type="domain" description="Methyltransferase type 11" evidence="2">
    <location>
        <begin position="409"/>
        <end position="501"/>
    </location>
</feature>
<feature type="repeat" description="TPR" evidence="1">
    <location>
        <begin position="38"/>
        <end position="71"/>
    </location>
</feature>
<dbReference type="InterPro" id="IPR013216">
    <property type="entry name" value="Methyltransf_11"/>
</dbReference>
<feature type="repeat" description="TPR" evidence="1">
    <location>
        <begin position="174"/>
        <end position="207"/>
    </location>
</feature>
<protein>
    <submittedName>
        <fullName evidence="4">Protein with TPR motifs (Protein-protein interaction motif)</fullName>
    </submittedName>
</protein>